<organism evidence="2 3">
    <name type="scientific">Linnemannia hyalina</name>
    <dbReference type="NCBI Taxonomy" id="64524"/>
    <lineage>
        <taxon>Eukaryota</taxon>
        <taxon>Fungi</taxon>
        <taxon>Fungi incertae sedis</taxon>
        <taxon>Mucoromycota</taxon>
        <taxon>Mortierellomycotina</taxon>
        <taxon>Mortierellomycetes</taxon>
        <taxon>Mortierellales</taxon>
        <taxon>Mortierellaceae</taxon>
        <taxon>Linnemannia</taxon>
    </lineage>
</organism>
<accession>A0A9P7XIZ1</accession>
<name>A0A9P7XIZ1_9FUNG</name>
<evidence type="ECO:0000313" key="3">
    <source>
        <dbReference type="Proteomes" id="UP000707451"/>
    </source>
</evidence>
<evidence type="ECO:0000313" key="2">
    <source>
        <dbReference type="EMBL" id="KAG9062250.1"/>
    </source>
</evidence>
<feature type="region of interest" description="Disordered" evidence="1">
    <location>
        <begin position="1"/>
        <end position="31"/>
    </location>
</feature>
<reference evidence="2" key="1">
    <citation type="submission" date="2021-06" db="EMBL/GenBank/DDBJ databases">
        <title>Genome Sequence of Mortierella hyaline Strain SCG-10, a Cold-Adapted, Nitrate-Reducing Fungus Isolated from Soil in Minnesota, USA.</title>
        <authorList>
            <person name="Aldossari N."/>
        </authorList>
    </citation>
    <scope>NUCLEOTIDE SEQUENCE</scope>
    <source>
        <strain evidence="2">SCG-10</strain>
    </source>
</reference>
<dbReference type="Proteomes" id="UP000707451">
    <property type="component" value="Unassembled WGS sequence"/>
</dbReference>
<keyword evidence="3" id="KW-1185">Reference proteome</keyword>
<dbReference type="OrthoDB" id="2448606at2759"/>
<gene>
    <name evidence="2" type="ORF">KI688_006582</name>
</gene>
<feature type="region of interest" description="Disordered" evidence="1">
    <location>
        <begin position="107"/>
        <end position="126"/>
    </location>
</feature>
<proteinExistence type="predicted"/>
<evidence type="ECO:0000256" key="1">
    <source>
        <dbReference type="SAM" id="MobiDB-lite"/>
    </source>
</evidence>
<sequence>MDSRKTDICDDKYNEDSIENSESDGSTGNNVILSTPKEGRLWFLNKLARQLPLSSRTAVDTKYRTWQRNEGEGFWACLTTDYRIDISTTKTVEDLVDRGQFFTSRLLRSRPRDDPKNDESSGHTAARNASLSSSLLLISSVSGIIEFQKAEAADHGWRLVTVEEEAQAFFSAAGSLQDILFSSLQDGRSLPGWAKDRPLYQFKLRLREEWGSRVTELYESAKRKTLLDHTHVDEIALLSGIVHFNKRHVGFSEQEIKTITASVLEMFYSQEMKEEDIQRAQDAVLLWASWVQKWKTLLVNEKVAAQRENRDPVEAIDTEPVVEAIFSSYAECKDKKITPIFYIALHVFRQYNSWATLVSESDCLMGVVGPILKEVMAVQHEIKFTCANACTSVGKTREAQLQQDGQSRQPDVIGLTEAKEEIFYGELKGPTPKTAAVNTDVLRLAVFSKDSLDQVHNVVVEGPPLLTFQTVGRDVMFFLAAKVDNTVVHLQLSTVKLPAHLQDMDLEYEFFFNLFQVQTLIKVARDRLGQRREVPRQDVFFPTLGTPDRKAAMKNSISTRK</sequence>
<dbReference type="AlphaFoldDB" id="A0A9P7XIZ1"/>
<feature type="compositionally biased region" description="Basic and acidic residues" evidence="1">
    <location>
        <begin position="1"/>
        <end position="15"/>
    </location>
</feature>
<dbReference type="EMBL" id="JAHRHY010000020">
    <property type="protein sequence ID" value="KAG9062250.1"/>
    <property type="molecule type" value="Genomic_DNA"/>
</dbReference>
<comment type="caution">
    <text evidence="2">The sequence shown here is derived from an EMBL/GenBank/DDBJ whole genome shotgun (WGS) entry which is preliminary data.</text>
</comment>
<protein>
    <submittedName>
        <fullName evidence="2">Uncharacterized protein</fullName>
    </submittedName>
</protein>
<feature type="compositionally biased region" description="Basic and acidic residues" evidence="1">
    <location>
        <begin position="110"/>
        <end position="121"/>
    </location>
</feature>